<organism evidence="1 2">
    <name type="scientific">Kibdelosporangium aridum</name>
    <dbReference type="NCBI Taxonomy" id="2030"/>
    <lineage>
        <taxon>Bacteria</taxon>
        <taxon>Bacillati</taxon>
        <taxon>Actinomycetota</taxon>
        <taxon>Actinomycetes</taxon>
        <taxon>Pseudonocardiales</taxon>
        <taxon>Pseudonocardiaceae</taxon>
        <taxon>Kibdelosporangium</taxon>
    </lineage>
</organism>
<evidence type="ECO:0000313" key="2">
    <source>
        <dbReference type="Proteomes" id="UP000192674"/>
    </source>
</evidence>
<reference evidence="1 2" key="1">
    <citation type="submission" date="2017-04" db="EMBL/GenBank/DDBJ databases">
        <authorList>
            <person name="Afonso C.L."/>
            <person name="Miller P.J."/>
            <person name="Scott M.A."/>
            <person name="Spackman E."/>
            <person name="Goraichik I."/>
            <person name="Dimitrov K.M."/>
            <person name="Suarez D.L."/>
            <person name="Swayne D.E."/>
        </authorList>
    </citation>
    <scope>NUCLEOTIDE SEQUENCE [LARGE SCALE GENOMIC DNA]</scope>
    <source>
        <strain evidence="1 2">DSM 43828</strain>
    </source>
</reference>
<protein>
    <recommendedName>
        <fullName evidence="3">DUF1203 domain-containing protein</fullName>
    </recommendedName>
</protein>
<evidence type="ECO:0008006" key="3">
    <source>
        <dbReference type="Google" id="ProtNLM"/>
    </source>
</evidence>
<dbReference type="AlphaFoldDB" id="A0A1Y5XX28"/>
<name>A0A1Y5XX28_KIBAR</name>
<keyword evidence="2" id="KW-1185">Reference proteome</keyword>
<proteinExistence type="predicted"/>
<dbReference type="InterPro" id="IPR009593">
    <property type="entry name" value="DUF1203"/>
</dbReference>
<dbReference type="OrthoDB" id="118609at2"/>
<dbReference type="Proteomes" id="UP000192674">
    <property type="component" value="Unassembled WGS sequence"/>
</dbReference>
<dbReference type="PIRSF" id="PIRSF034110">
    <property type="entry name" value="DUF1203"/>
    <property type="match status" value="1"/>
</dbReference>
<dbReference type="RefSeq" id="WP_084430633.1">
    <property type="nucleotide sequence ID" value="NZ_FWXV01000006.1"/>
</dbReference>
<gene>
    <name evidence="1" type="ORF">SAMN05661093_06611</name>
</gene>
<evidence type="ECO:0000313" key="1">
    <source>
        <dbReference type="EMBL" id="SMD20873.1"/>
    </source>
</evidence>
<dbReference type="EMBL" id="FWXV01000006">
    <property type="protein sequence ID" value="SMD20873.1"/>
    <property type="molecule type" value="Genomic_DNA"/>
</dbReference>
<accession>A0A1Y5XX28</accession>
<sequence length="161" mass="18107">MEIQYTAIPVERLEAMREEGKDEFGNKWQLRVAEGWEPLRCCLRKASQDEDIALICYSPWDSASPWMEAGPVFVHYEACAGYSATDQYPASHLRSKAILNPFDHTGARAYDHITFLGNEDDHEAALKDVLSQPEVAFVHVRSQEAGCFHFLATSRDGSAGR</sequence>
<dbReference type="Pfam" id="PF06718">
    <property type="entry name" value="DUF1203"/>
    <property type="match status" value="1"/>
</dbReference>